<accession>A0A066VL88</accession>
<dbReference type="GO" id="GO:0008270">
    <property type="term" value="F:zinc ion binding"/>
    <property type="evidence" value="ECO:0007669"/>
    <property type="project" value="UniProtKB-KW"/>
</dbReference>
<dbReference type="OrthoDB" id="261960at2759"/>
<dbReference type="InterPro" id="IPR053000">
    <property type="entry name" value="WSS1-like_metalloprotease"/>
</dbReference>
<evidence type="ECO:0000259" key="6">
    <source>
        <dbReference type="PROSITE" id="PS50199"/>
    </source>
</evidence>
<feature type="region of interest" description="Disordered" evidence="5">
    <location>
        <begin position="279"/>
        <end position="307"/>
    </location>
</feature>
<evidence type="ECO:0000256" key="1">
    <source>
        <dbReference type="ARBA" id="ARBA00022723"/>
    </source>
</evidence>
<dbReference type="GO" id="GO:0005634">
    <property type="term" value="C:nucleus"/>
    <property type="evidence" value="ECO:0007669"/>
    <property type="project" value="TreeGrafter"/>
</dbReference>
<dbReference type="STRING" id="1037660.A0A066VL88"/>
<dbReference type="InterPro" id="IPR001876">
    <property type="entry name" value="Znf_RanBP2"/>
</dbReference>
<evidence type="ECO:0000256" key="3">
    <source>
        <dbReference type="ARBA" id="ARBA00022833"/>
    </source>
</evidence>
<evidence type="ECO:0000256" key="4">
    <source>
        <dbReference type="PROSITE-ProRule" id="PRU00322"/>
    </source>
</evidence>
<dbReference type="GeneID" id="25265164"/>
<dbReference type="InterPro" id="IPR013536">
    <property type="entry name" value="WLM_dom"/>
</dbReference>
<dbReference type="EMBL" id="JMSN01000106">
    <property type="protein sequence ID" value="KDN39320.1"/>
    <property type="molecule type" value="Genomic_DNA"/>
</dbReference>
<dbReference type="PROSITE" id="PS01358">
    <property type="entry name" value="ZF_RANBP2_1"/>
    <property type="match status" value="1"/>
</dbReference>
<dbReference type="HOGENOM" id="CLU_023057_0_0_1"/>
<evidence type="ECO:0000256" key="5">
    <source>
        <dbReference type="SAM" id="MobiDB-lite"/>
    </source>
</evidence>
<organism evidence="8 9">
    <name type="scientific">Tilletiaria anomala (strain ATCC 24038 / CBS 436.72 / UBC 951)</name>
    <dbReference type="NCBI Taxonomy" id="1037660"/>
    <lineage>
        <taxon>Eukaryota</taxon>
        <taxon>Fungi</taxon>
        <taxon>Dikarya</taxon>
        <taxon>Basidiomycota</taxon>
        <taxon>Ustilaginomycotina</taxon>
        <taxon>Exobasidiomycetes</taxon>
        <taxon>Georgefischeriales</taxon>
        <taxon>Tilletiariaceae</taxon>
        <taxon>Tilletiaria</taxon>
    </lineage>
</organism>
<evidence type="ECO:0000313" key="9">
    <source>
        <dbReference type="Proteomes" id="UP000027361"/>
    </source>
</evidence>
<dbReference type="PANTHER" id="PTHR46622:SF1">
    <property type="entry name" value="DNA-DEPENDENT METALLOPROTEASE WSS1"/>
    <property type="match status" value="1"/>
</dbReference>
<feature type="compositionally biased region" description="Basic and acidic residues" evidence="5">
    <location>
        <begin position="296"/>
        <end position="307"/>
    </location>
</feature>
<gene>
    <name evidence="8" type="ORF">K437DRAFT_259105</name>
</gene>
<feature type="compositionally biased region" description="Basic and acidic residues" evidence="5">
    <location>
        <begin position="186"/>
        <end position="203"/>
    </location>
</feature>
<keyword evidence="1" id="KW-0479">Metal-binding</keyword>
<dbReference type="PROSITE" id="PS50199">
    <property type="entry name" value="ZF_RANBP2_2"/>
    <property type="match status" value="1"/>
</dbReference>
<evidence type="ECO:0000256" key="2">
    <source>
        <dbReference type="ARBA" id="ARBA00022771"/>
    </source>
</evidence>
<dbReference type="GO" id="GO:0006281">
    <property type="term" value="P:DNA repair"/>
    <property type="evidence" value="ECO:0007669"/>
    <property type="project" value="TreeGrafter"/>
</dbReference>
<reference evidence="8 9" key="1">
    <citation type="submission" date="2014-05" db="EMBL/GenBank/DDBJ databases">
        <title>Draft genome sequence of a rare smut relative, Tilletiaria anomala UBC 951.</title>
        <authorList>
            <consortium name="DOE Joint Genome Institute"/>
            <person name="Toome M."/>
            <person name="Kuo A."/>
            <person name="Henrissat B."/>
            <person name="Lipzen A."/>
            <person name="Tritt A."/>
            <person name="Yoshinaga Y."/>
            <person name="Zane M."/>
            <person name="Barry K."/>
            <person name="Grigoriev I.V."/>
            <person name="Spatafora J.W."/>
            <person name="Aimea M.C."/>
        </authorList>
    </citation>
    <scope>NUCLEOTIDE SEQUENCE [LARGE SCALE GENOMIC DNA]</scope>
    <source>
        <strain evidence="8 9">UBC 951</strain>
    </source>
</reference>
<feature type="region of interest" description="Disordered" evidence="5">
    <location>
        <begin position="186"/>
        <end position="228"/>
    </location>
</feature>
<feature type="domain" description="RanBP2-type" evidence="6">
    <location>
        <begin position="353"/>
        <end position="384"/>
    </location>
</feature>
<feature type="domain" description="WLM" evidence="7">
    <location>
        <begin position="28"/>
        <end position="229"/>
    </location>
</feature>
<dbReference type="InParanoid" id="A0A066VL88"/>
<keyword evidence="3" id="KW-0862">Zinc</keyword>
<dbReference type="AlphaFoldDB" id="A0A066VL88"/>
<keyword evidence="2 4" id="KW-0863">Zinc-finger</keyword>
<evidence type="ECO:0000259" key="7">
    <source>
        <dbReference type="PROSITE" id="PS51397"/>
    </source>
</evidence>
<dbReference type="Pfam" id="PF08325">
    <property type="entry name" value="WLM"/>
    <property type="match status" value="1"/>
</dbReference>
<proteinExistence type="predicted"/>
<dbReference type="Proteomes" id="UP000027361">
    <property type="component" value="Unassembled WGS sequence"/>
</dbReference>
<dbReference type="PROSITE" id="PS51397">
    <property type="entry name" value="WLM"/>
    <property type="match status" value="1"/>
</dbReference>
<name>A0A066VL88_TILAU</name>
<protein>
    <submittedName>
        <fullName evidence="8">WLM-domain-containing protein</fullName>
    </submittedName>
</protein>
<dbReference type="GO" id="GO:0008237">
    <property type="term" value="F:metallopeptidase activity"/>
    <property type="evidence" value="ECO:0007669"/>
    <property type="project" value="TreeGrafter"/>
</dbReference>
<evidence type="ECO:0000313" key="8">
    <source>
        <dbReference type="EMBL" id="KDN39320.1"/>
    </source>
</evidence>
<comment type="caution">
    <text evidence="8">The sequence shown here is derived from an EMBL/GenBank/DDBJ whole genome shotgun (WGS) entry which is preliminary data.</text>
</comment>
<dbReference type="PANTHER" id="PTHR46622">
    <property type="entry name" value="DNA-DEPENDENT METALLOPROTEASE WSS1"/>
    <property type="match status" value="1"/>
</dbReference>
<sequence>MVVDGKGKFKGIQPLVTSHYESAHASGSGTAASAPRIREYRALKKMPRAEEALQILRRIGAVVKPLMASHGWVLPLLAEFSPKQDNLLGINVNRGQKICLRLRWNHSPDAFLDEEDVIHTMLHELTHTARGPHDAMFFKLLGNLTEEYWDLKRKGFVSFEAFTGQAFRLGGSIPSREPAMALARRRAAEQAEQRRRIAEHERGGGGASSGSACKTPAQLAAEAAERRSRHIPAACPESAADNARAVQEAEDEEAIQGIRVIRIEDDEEEPDVWILNDNELPPRFAAPSPPHARSRANKEASEGARAQDEHEVIFLDDSCSSSEDGDDDDSVVIIGTRGVPSQNKMRVDGKRSSSGTTTWLCSACALRNAAKALRCTTCDAARRALSAPTQDPAASPGWKAAAATPDGWQCAACDFPMTGDLGGFWMCRGCGAIRPG</sequence>
<dbReference type="RefSeq" id="XP_013240993.1">
    <property type="nucleotide sequence ID" value="XM_013385539.1"/>
</dbReference>
<keyword evidence="9" id="KW-1185">Reference proteome</keyword>